<protein>
    <recommendedName>
        <fullName evidence="5">5'-deoxynucleotidase</fullName>
        <ecNumber evidence="5">3.1.3.89</ecNumber>
    </recommendedName>
</protein>
<evidence type="ECO:0000256" key="2">
    <source>
        <dbReference type="ARBA" id="ARBA00001936"/>
    </source>
</evidence>
<name>A0A7X5HWK2_9FIRM</name>
<evidence type="ECO:0000256" key="5">
    <source>
        <dbReference type="ARBA" id="ARBA00012964"/>
    </source>
</evidence>
<evidence type="ECO:0000256" key="7">
    <source>
        <dbReference type="ARBA" id="ARBA00022801"/>
    </source>
</evidence>
<dbReference type="EMBL" id="JAAEEH010000025">
    <property type="protein sequence ID" value="NDL67978.1"/>
    <property type="molecule type" value="Genomic_DNA"/>
</dbReference>
<comment type="cofactor">
    <cofactor evidence="3">
        <name>Co(2+)</name>
        <dbReference type="ChEBI" id="CHEBI:48828"/>
    </cofactor>
</comment>
<dbReference type="Gene3D" id="1.10.3210.10">
    <property type="entry name" value="Hypothetical protein af1432"/>
    <property type="match status" value="1"/>
</dbReference>
<sequence length="205" mass="23597">MQDLNGLLEKRERLRKQMEFIVEVDKVKGIFRQSYLTDGSRHENDAEHSWHLALMALLLAEYANGKVDVLEVLRMLLVHDLVEIDAGDTYIYDDQANEDKHLREKAAADRIFGLLPEDQEKEFRTLWETFEAKETPEAKFAAALDRIQPMLLNYITDGVAWKEHGVSKSQVLGKNLHTREGSEGLWALMEDLLEDAVEKGFLRDA</sequence>
<dbReference type="GO" id="GO:0005737">
    <property type="term" value="C:cytoplasm"/>
    <property type="evidence" value="ECO:0007669"/>
    <property type="project" value="TreeGrafter"/>
</dbReference>
<proteinExistence type="predicted"/>
<dbReference type="SUPFAM" id="SSF109604">
    <property type="entry name" value="HD-domain/PDEase-like"/>
    <property type="match status" value="1"/>
</dbReference>
<feature type="domain" description="HD/PDEase" evidence="8">
    <location>
        <begin position="41"/>
        <end position="159"/>
    </location>
</feature>
<dbReference type="Pfam" id="PF13023">
    <property type="entry name" value="HD_3"/>
    <property type="match status" value="1"/>
</dbReference>
<comment type="cofactor">
    <cofactor evidence="2">
        <name>Mn(2+)</name>
        <dbReference type="ChEBI" id="CHEBI:29035"/>
    </cofactor>
</comment>
<evidence type="ECO:0000256" key="3">
    <source>
        <dbReference type="ARBA" id="ARBA00001941"/>
    </source>
</evidence>
<comment type="subunit">
    <text evidence="4">Homodimer.</text>
</comment>
<dbReference type="GO" id="GO:0046872">
    <property type="term" value="F:metal ion binding"/>
    <property type="evidence" value="ECO:0007669"/>
    <property type="project" value="UniProtKB-KW"/>
</dbReference>
<dbReference type="RefSeq" id="WP_162370704.1">
    <property type="nucleotide sequence ID" value="NZ_JAAEEH010000025.1"/>
</dbReference>
<keyword evidence="7" id="KW-0378">Hydrolase</keyword>
<evidence type="ECO:0000259" key="8">
    <source>
        <dbReference type="SMART" id="SM00471"/>
    </source>
</evidence>
<dbReference type="Proteomes" id="UP000461585">
    <property type="component" value="Unassembled WGS sequence"/>
</dbReference>
<keyword evidence="6" id="KW-0479">Metal-binding</keyword>
<keyword evidence="10" id="KW-1185">Reference proteome</keyword>
<dbReference type="PANTHER" id="PTHR11845:SF13">
    <property type="entry name" value="5'-DEOXYNUCLEOTIDASE HDDC2"/>
    <property type="match status" value="1"/>
</dbReference>
<comment type="caution">
    <text evidence="9">The sequence shown here is derived from an EMBL/GenBank/DDBJ whole genome shotgun (WGS) entry which is preliminary data.</text>
</comment>
<evidence type="ECO:0000313" key="10">
    <source>
        <dbReference type="Proteomes" id="UP000461585"/>
    </source>
</evidence>
<gene>
    <name evidence="9" type="ORF">GXN74_09525</name>
</gene>
<evidence type="ECO:0000256" key="6">
    <source>
        <dbReference type="ARBA" id="ARBA00022723"/>
    </source>
</evidence>
<evidence type="ECO:0000256" key="1">
    <source>
        <dbReference type="ARBA" id="ARBA00001638"/>
    </source>
</evidence>
<evidence type="ECO:0000313" key="9">
    <source>
        <dbReference type="EMBL" id="NDL67978.1"/>
    </source>
</evidence>
<dbReference type="InterPro" id="IPR003607">
    <property type="entry name" value="HD/PDEase_dom"/>
</dbReference>
<dbReference type="SMART" id="SM00471">
    <property type="entry name" value="HDc"/>
    <property type="match status" value="1"/>
</dbReference>
<comment type="catalytic activity">
    <reaction evidence="1">
        <text>a 2'-deoxyribonucleoside 5'-phosphate + H2O = a 2'-deoxyribonucleoside + phosphate</text>
        <dbReference type="Rhea" id="RHEA:36167"/>
        <dbReference type="ChEBI" id="CHEBI:15377"/>
        <dbReference type="ChEBI" id="CHEBI:18274"/>
        <dbReference type="ChEBI" id="CHEBI:43474"/>
        <dbReference type="ChEBI" id="CHEBI:65317"/>
        <dbReference type="EC" id="3.1.3.89"/>
    </reaction>
</comment>
<evidence type="ECO:0000256" key="4">
    <source>
        <dbReference type="ARBA" id="ARBA00011738"/>
    </source>
</evidence>
<dbReference type="InterPro" id="IPR039356">
    <property type="entry name" value="YfbR/HDDC2"/>
</dbReference>
<dbReference type="GO" id="GO:0002953">
    <property type="term" value="F:5'-deoxynucleotidase activity"/>
    <property type="evidence" value="ECO:0007669"/>
    <property type="project" value="UniProtKB-EC"/>
</dbReference>
<organism evidence="9 10">
    <name type="scientific">Anaerotalea alkaliphila</name>
    <dbReference type="NCBI Taxonomy" id="2662126"/>
    <lineage>
        <taxon>Bacteria</taxon>
        <taxon>Bacillati</taxon>
        <taxon>Bacillota</taxon>
        <taxon>Clostridia</taxon>
        <taxon>Eubacteriales</taxon>
        <taxon>Anaerotalea</taxon>
    </lineage>
</organism>
<dbReference type="EC" id="3.1.3.89" evidence="5"/>
<dbReference type="PANTHER" id="PTHR11845">
    <property type="entry name" value="5'-DEOXYNUCLEOTIDASE HDDC2"/>
    <property type="match status" value="1"/>
</dbReference>
<dbReference type="AlphaFoldDB" id="A0A7X5HWK2"/>
<accession>A0A7X5HWK2</accession>
<reference evidence="9 10" key="1">
    <citation type="submission" date="2020-01" db="EMBL/GenBank/DDBJ databases">
        <title>Anaeroalcalibacter tamaniensis gen. nov., sp. nov., moderately halophilic strictly anaerobic fermenter bacterium from mud volcano of Taman peninsula.</title>
        <authorList>
            <person name="Frolova A."/>
            <person name="Merkel A.Y."/>
            <person name="Slobodkin A.I."/>
        </authorList>
    </citation>
    <scope>NUCLEOTIDE SEQUENCE [LARGE SCALE GENOMIC DNA]</scope>
    <source>
        <strain evidence="9 10">F-3ap</strain>
    </source>
</reference>
<dbReference type="InterPro" id="IPR006674">
    <property type="entry name" value="HD_domain"/>
</dbReference>